<reference evidence="1" key="1">
    <citation type="submission" date="2020-12" db="EMBL/GenBank/DDBJ databases">
        <title>Geomonas sp. Red875, isolated from river sediment.</title>
        <authorList>
            <person name="Xu Z."/>
            <person name="Zhang Z."/>
            <person name="Masuda Y."/>
            <person name="Itoh H."/>
            <person name="Senoo K."/>
        </authorList>
    </citation>
    <scope>NUCLEOTIDE SEQUENCE</scope>
    <source>
        <strain evidence="1">Red875</strain>
    </source>
</reference>
<dbReference type="AlphaFoldDB" id="A0A8J7M0G6"/>
<evidence type="ECO:0000313" key="2">
    <source>
        <dbReference type="Proteomes" id="UP000636888"/>
    </source>
</evidence>
<comment type="caution">
    <text evidence="1">The sequence shown here is derived from an EMBL/GenBank/DDBJ whole genome shotgun (WGS) entry which is preliminary data.</text>
</comment>
<accession>A0A8J7M0G6</accession>
<protein>
    <submittedName>
        <fullName evidence="1">Uncharacterized protein</fullName>
    </submittedName>
</protein>
<evidence type="ECO:0000313" key="1">
    <source>
        <dbReference type="EMBL" id="MBJ6725082.1"/>
    </source>
</evidence>
<proteinExistence type="predicted"/>
<dbReference type="EMBL" id="JAEMHM010000007">
    <property type="protein sequence ID" value="MBJ6725082.1"/>
    <property type="molecule type" value="Genomic_DNA"/>
</dbReference>
<sequence length="90" mass="10242">MITHESIDTFFKKHVTIPGGTVLSQDGFTALADWSERQTWWRDFSEAHSLSPEWRSTVNGDSHLFAVNLFAFLNFRLRSRSYAPSVAPAP</sequence>
<dbReference type="Proteomes" id="UP000636888">
    <property type="component" value="Unassembled WGS sequence"/>
</dbReference>
<gene>
    <name evidence="1" type="ORF">JFN93_10215</name>
</gene>
<organism evidence="1 2">
    <name type="scientific">Geomesophilobacter sediminis</name>
    <dbReference type="NCBI Taxonomy" id="2798584"/>
    <lineage>
        <taxon>Bacteria</taxon>
        <taxon>Pseudomonadati</taxon>
        <taxon>Thermodesulfobacteriota</taxon>
        <taxon>Desulfuromonadia</taxon>
        <taxon>Geobacterales</taxon>
        <taxon>Geobacteraceae</taxon>
        <taxon>Geomesophilobacter</taxon>
    </lineage>
</organism>
<keyword evidence="2" id="KW-1185">Reference proteome</keyword>
<dbReference type="RefSeq" id="WP_199383968.1">
    <property type="nucleotide sequence ID" value="NZ_JAEMHM010000007.1"/>
</dbReference>
<name>A0A8J7M0G6_9BACT</name>